<reference evidence="1 2" key="1">
    <citation type="submission" date="2023-02" db="EMBL/GenBank/DDBJ databases">
        <title>LHISI_Scaffold_Assembly.</title>
        <authorList>
            <person name="Stuart O.P."/>
            <person name="Cleave R."/>
            <person name="Magrath M.J.L."/>
            <person name="Mikheyev A.S."/>
        </authorList>
    </citation>
    <scope>NUCLEOTIDE SEQUENCE [LARGE SCALE GENOMIC DNA]</scope>
    <source>
        <strain evidence="1">Daus_M_001</strain>
        <tissue evidence="1">Leg muscle</tissue>
    </source>
</reference>
<name>A0ABQ9I2J2_9NEOP</name>
<organism evidence="1 2">
    <name type="scientific">Dryococelus australis</name>
    <dbReference type="NCBI Taxonomy" id="614101"/>
    <lineage>
        <taxon>Eukaryota</taxon>
        <taxon>Metazoa</taxon>
        <taxon>Ecdysozoa</taxon>
        <taxon>Arthropoda</taxon>
        <taxon>Hexapoda</taxon>
        <taxon>Insecta</taxon>
        <taxon>Pterygota</taxon>
        <taxon>Neoptera</taxon>
        <taxon>Polyneoptera</taxon>
        <taxon>Phasmatodea</taxon>
        <taxon>Verophasmatodea</taxon>
        <taxon>Anareolatae</taxon>
        <taxon>Phasmatidae</taxon>
        <taxon>Eurycanthinae</taxon>
        <taxon>Dryococelus</taxon>
    </lineage>
</organism>
<evidence type="ECO:0000313" key="1">
    <source>
        <dbReference type="EMBL" id="KAJ8890851.1"/>
    </source>
</evidence>
<sequence>MVEKNASCDLYVVRPRHRKLQEMRTCFAFSKYRAQFELETIALELKTVMWDGCLSNESKLLHNTTTSCICDICTELECAQLTAPCITRKDRRLVLESPSNRDKNDFFSPLYLTMRWSETCESTIAGCAVLHFRFCSNRITRLPLEVHSYNKSIGKSARKFRALSLRVMGHQMHVSASPLPLAYSRASNPLNSHRHMEQQSIREENKYFIEVVYVKWRNSRLSTPSPLTKSTGVLPYQDVHHRWEMSPPTCRDNANWTDVTPVSRRTNDLGKHWTNFLFIITLGATRAAACVGSLEWPVVPRECGYEDEERRCNDHFELCEGLNVSEQRGQKKAHSPSRGDVGFHARRLQLVTRSCARGEADSADGPLCIPRPPAIVLTSGETSGPASDFSRPSPVKGRALQKYLASTHFVTNSFTSCGVAIMFLFFLRRALHLRRACFSQEHARGYRQFAANPEVGGAQDKEVEQSFASRYPAAHAQWRVVNCCKGKLVLAHCCLTSEQQGTTIRVLWRQLQSCILLVDCILDVHGKPIASSMVQHRASASLPYNSSPHAIAKVSEIVPLAIKTTPFANQRQVSHLSASRSQSENGSDEALGVRVKVARIAPSLLDFGRSAPSVFMKRTEHTVRSQLTSADKPPVISAAVSGQQRKSGLHKLISRADDGVGMCLRQHGLAELQKCEEGGGGVPTSSWSVEVARGERGTAARFNMRRPTTIANPRDPPSLSDAMRRAGASVEVSSCRYLMAILHGTRFRKSLCRVCHSCRYTGLYGTRHGIFRLALPDFITETEVSMKQRQNERAGETGDNRENPPTNGIVLHDSHMQKSGLGSVSMSLPTLRHIFQLPSSGTCGILTMATTMRVDKSGLTSIDNEVAETQKPRSCRVWYDGFPSTLSPEVCCDWLMASPFTLGGVL</sequence>
<dbReference type="Proteomes" id="UP001159363">
    <property type="component" value="Chromosome 3"/>
</dbReference>
<comment type="caution">
    <text evidence="1">The sequence shown here is derived from an EMBL/GenBank/DDBJ whole genome shotgun (WGS) entry which is preliminary data.</text>
</comment>
<keyword evidence="2" id="KW-1185">Reference proteome</keyword>
<dbReference type="EMBL" id="JARBHB010000003">
    <property type="protein sequence ID" value="KAJ8890851.1"/>
    <property type="molecule type" value="Genomic_DNA"/>
</dbReference>
<proteinExistence type="predicted"/>
<accession>A0ABQ9I2J2</accession>
<evidence type="ECO:0000313" key="2">
    <source>
        <dbReference type="Proteomes" id="UP001159363"/>
    </source>
</evidence>
<gene>
    <name evidence="1" type="ORF">PR048_010360</name>
</gene>
<protein>
    <submittedName>
        <fullName evidence="1">Uncharacterized protein</fullName>
    </submittedName>
</protein>